<dbReference type="AlphaFoldDB" id="A0AAP9YDX1"/>
<evidence type="ECO:0008006" key="3">
    <source>
        <dbReference type="Google" id="ProtNLM"/>
    </source>
</evidence>
<sequence>MSAATERLIDIVIRSYYRDLAWLALALRALKQFVSGYRRVVVVVPRSSLDRFDSIIQRNDPQVSFLSCEDFTDDYLGQQITKLHADLYTDANVIVHLDSDQIFVAQCNLYERLLVSGKLRMNVQRSSDRAPSDGWRHCPSIFFGEPIAWDLTAPPPLAVPRQLYGALRAYCKDRHNKSLTDYAMGFSADRFCEMALLRGFALLYEASAFIWVDGGQSALIPECRSFWSRDTTPAKIAKALPTCLLDTL</sequence>
<dbReference type="Proteomes" id="UP000596192">
    <property type="component" value="Chromosome"/>
</dbReference>
<evidence type="ECO:0000313" key="1">
    <source>
        <dbReference type="EMBL" id="QQE89510.1"/>
    </source>
</evidence>
<name>A0AAP9YDX1_9GAMM</name>
<evidence type="ECO:0000313" key="2">
    <source>
        <dbReference type="Proteomes" id="UP000596192"/>
    </source>
</evidence>
<proteinExistence type="predicted"/>
<reference evidence="1 2" key="1">
    <citation type="submission" date="2020-12" db="EMBL/GenBank/DDBJ databases">
        <title>Genomic Analysis and Response surface optimization of nitrogen-fixing conditions for A. chroococcum strain HR1, Isolation from rhizosphere soil.</title>
        <authorList>
            <person name="Li J."/>
            <person name="Yang H."/>
            <person name="Liu H."/>
            <person name="Wang C."/>
            <person name="Tian Y."/>
            <person name="Lu X.Y."/>
        </authorList>
    </citation>
    <scope>NUCLEOTIDE SEQUENCE [LARGE SCALE GENOMIC DNA]</scope>
    <source>
        <strain evidence="1 2">HR1</strain>
    </source>
</reference>
<gene>
    <name evidence="1" type="ORF">GKQ51_03925</name>
</gene>
<dbReference type="RefSeq" id="WP_198867289.1">
    <property type="nucleotide sequence ID" value="NZ_CP066310.1"/>
</dbReference>
<organism evidence="1 2">
    <name type="scientific">Azotobacter chroococcum</name>
    <dbReference type="NCBI Taxonomy" id="353"/>
    <lineage>
        <taxon>Bacteria</taxon>
        <taxon>Pseudomonadati</taxon>
        <taxon>Pseudomonadota</taxon>
        <taxon>Gammaproteobacteria</taxon>
        <taxon>Pseudomonadales</taxon>
        <taxon>Pseudomonadaceae</taxon>
        <taxon>Azotobacter</taxon>
    </lineage>
</organism>
<protein>
    <recommendedName>
        <fullName evidence="3">Nucleotide-diphospho-sugar transferase</fullName>
    </recommendedName>
</protein>
<dbReference type="EMBL" id="CP066310">
    <property type="protein sequence ID" value="QQE89510.1"/>
    <property type="molecule type" value="Genomic_DNA"/>
</dbReference>
<accession>A0AAP9YDX1</accession>